<feature type="transmembrane region" description="Helical" evidence="7">
    <location>
        <begin position="275"/>
        <end position="297"/>
    </location>
</feature>
<feature type="region of interest" description="Disordered" evidence="6">
    <location>
        <begin position="1"/>
        <end position="21"/>
    </location>
</feature>
<keyword evidence="4 7" id="KW-1133">Transmembrane helix</keyword>
<keyword evidence="5 7" id="KW-0472">Membrane</keyword>
<feature type="transmembrane region" description="Helical" evidence="7">
    <location>
        <begin position="205"/>
        <end position="228"/>
    </location>
</feature>
<feature type="transmembrane region" description="Helical" evidence="7">
    <location>
        <begin position="123"/>
        <end position="143"/>
    </location>
</feature>
<gene>
    <name evidence="8" type="ORF">OCH239_21970</name>
</gene>
<dbReference type="OrthoDB" id="9781030at2"/>
<evidence type="ECO:0000256" key="3">
    <source>
        <dbReference type="ARBA" id="ARBA00022692"/>
    </source>
</evidence>
<comment type="subcellular location">
    <subcellularLocation>
        <location evidence="1">Cell membrane</location>
        <topology evidence="1">Multi-pass membrane protein</topology>
    </subcellularLocation>
</comment>
<name>X7EFL5_9RHOB</name>
<evidence type="ECO:0000313" key="9">
    <source>
        <dbReference type="Proteomes" id="UP000022447"/>
    </source>
</evidence>
<feature type="compositionally biased region" description="Polar residues" evidence="6">
    <location>
        <begin position="335"/>
        <end position="344"/>
    </location>
</feature>
<dbReference type="InterPro" id="IPR017039">
    <property type="entry name" value="Virul_fac_BrkB"/>
</dbReference>
<evidence type="ECO:0000256" key="1">
    <source>
        <dbReference type="ARBA" id="ARBA00004651"/>
    </source>
</evidence>
<keyword evidence="9" id="KW-1185">Reference proteome</keyword>
<dbReference type="PATRIC" id="fig|1449350.3.peg.2184"/>
<protein>
    <submittedName>
        <fullName evidence="8">Ribonuclease BN</fullName>
    </submittedName>
</protein>
<keyword evidence="2" id="KW-1003">Cell membrane</keyword>
<feature type="compositionally biased region" description="Basic and acidic residues" evidence="6">
    <location>
        <begin position="310"/>
        <end position="319"/>
    </location>
</feature>
<reference evidence="8 9" key="1">
    <citation type="submission" date="2014-01" db="EMBL/GenBank/DDBJ databases">
        <title>Roseivivax halodurans JCM 10272 Genome Sequencing.</title>
        <authorList>
            <person name="Lai Q."/>
            <person name="Li G."/>
            <person name="Shao Z."/>
        </authorList>
    </citation>
    <scope>NUCLEOTIDE SEQUENCE [LARGE SCALE GENOMIC DNA]</scope>
    <source>
        <strain evidence="8 9">JCM 10272</strain>
    </source>
</reference>
<evidence type="ECO:0000256" key="6">
    <source>
        <dbReference type="SAM" id="MobiDB-lite"/>
    </source>
</evidence>
<accession>X7EFL5</accession>
<dbReference type="NCBIfam" id="TIGR00765">
    <property type="entry name" value="yihY_not_rbn"/>
    <property type="match status" value="1"/>
</dbReference>
<sequence length="344" mass="37082">MSDATDSATTDKTKTRGAGHGSLKAIDVTRPRHIPPGRWWRILLRVGQHATEHNTSVIAAGVAFYTLLSIFPAFTAFISLAGYVLDPSDLTDQLEQLVGLLPQEAAMIIRDQVLEVTGGDSTATGIAAILALTLALYGSVRGVKTLMAGMNIAYGEREKRNIIMLNLVAIVLMIVLIVGVAIALNAVIVIPVVMDFVGLSSGLDIFLRLLKWIILFGMVVFGLSLLYRFAPSRRKAKWRWVSPGALVAAILWMIGTIGFSVYVQNFGSYNETYGTLGGVIILLTWLWLSAFIVLLGAEFNAEIEHHTTADTTAGRDRPMGQRGAVKADTVPDGSVDTSRSGPAD</sequence>
<dbReference type="Proteomes" id="UP000022447">
    <property type="component" value="Unassembled WGS sequence"/>
</dbReference>
<comment type="caution">
    <text evidence="8">The sequence shown here is derived from an EMBL/GenBank/DDBJ whole genome shotgun (WGS) entry which is preliminary data.</text>
</comment>
<dbReference type="GO" id="GO:0005886">
    <property type="term" value="C:plasma membrane"/>
    <property type="evidence" value="ECO:0007669"/>
    <property type="project" value="UniProtKB-SubCell"/>
</dbReference>
<feature type="transmembrane region" description="Helical" evidence="7">
    <location>
        <begin position="240"/>
        <end position="263"/>
    </location>
</feature>
<dbReference type="AlphaFoldDB" id="X7EFL5"/>
<feature type="transmembrane region" description="Helical" evidence="7">
    <location>
        <begin position="164"/>
        <end position="193"/>
    </location>
</feature>
<dbReference type="PANTHER" id="PTHR30213">
    <property type="entry name" value="INNER MEMBRANE PROTEIN YHJD"/>
    <property type="match status" value="1"/>
</dbReference>
<feature type="region of interest" description="Disordered" evidence="6">
    <location>
        <begin position="310"/>
        <end position="344"/>
    </location>
</feature>
<dbReference type="EMBL" id="JALZ01000009">
    <property type="protein sequence ID" value="ETX14675.1"/>
    <property type="molecule type" value="Genomic_DNA"/>
</dbReference>
<evidence type="ECO:0000256" key="7">
    <source>
        <dbReference type="SAM" id="Phobius"/>
    </source>
</evidence>
<evidence type="ECO:0000256" key="5">
    <source>
        <dbReference type="ARBA" id="ARBA00023136"/>
    </source>
</evidence>
<dbReference type="Pfam" id="PF03631">
    <property type="entry name" value="Virul_fac_BrkB"/>
    <property type="match status" value="1"/>
</dbReference>
<dbReference type="PIRSF" id="PIRSF035875">
    <property type="entry name" value="RNase_BN"/>
    <property type="match status" value="1"/>
</dbReference>
<evidence type="ECO:0000313" key="8">
    <source>
        <dbReference type="EMBL" id="ETX14675.1"/>
    </source>
</evidence>
<dbReference type="eggNOG" id="COG1295">
    <property type="taxonomic scope" value="Bacteria"/>
</dbReference>
<dbReference type="STRING" id="1449350.OCH239_21970"/>
<evidence type="ECO:0000256" key="4">
    <source>
        <dbReference type="ARBA" id="ARBA00022989"/>
    </source>
</evidence>
<dbReference type="RefSeq" id="WP_051489413.1">
    <property type="nucleotide sequence ID" value="NZ_JALZ01000009.1"/>
</dbReference>
<evidence type="ECO:0000256" key="2">
    <source>
        <dbReference type="ARBA" id="ARBA00022475"/>
    </source>
</evidence>
<proteinExistence type="predicted"/>
<keyword evidence="3 7" id="KW-0812">Transmembrane</keyword>
<dbReference type="PANTHER" id="PTHR30213:SF0">
    <property type="entry name" value="UPF0761 MEMBRANE PROTEIN YIHY"/>
    <property type="match status" value="1"/>
</dbReference>
<feature type="transmembrane region" description="Helical" evidence="7">
    <location>
        <begin position="62"/>
        <end position="85"/>
    </location>
</feature>
<organism evidence="8 9">
    <name type="scientific">Roseivivax halodurans JCM 10272</name>
    <dbReference type="NCBI Taxonomy" id="1449350"/>
    <lineage>
        <taxon>Bacteria</taxon>
        <taxon>Pseudomonadati</taxon>
        <taxon>Pseudomonadota</taxon>
        <taxon>Alphaproteobacteria</taxon>
        <taxon>Rhodobacterales</taxon>
        <taxon>Roseobacteraceae</taxon>
        <taxon>Roseivivax</taxon>
    </lineage>
</organism>